<dbReference type="Gene3D" id="3.40.50.1110">
    <property type="entry name" value="SGNH hydrolase"/>
    <property type="match status" value="1"/>
</dbReference>
<dbReference type="InterPro" id="IPR036514">
    <property type="entry name" value="SGNH_hydro_sf"/>
</dbReference>
<evidence type="ECO:0000313" key="2">
    <source>
        <dbReference type="EMBL" id="NIJ46305.1"/>
    </source>
</evidence>
<protein>
    <recommendedName>
        <fullName evidence="1">GSCFA domain-containing protein</fullName>
    </recommendedName>
</protein>
<evidence type="ECO:0000313" key="3">
    <source>
        <dbReference type="Proteomes" id="UP000745859"/>
    </source>
</evidence>
<dbReference type="Proteomes" id="UP000745859">
    <property type="component" value="Unassembled WGS sequence"/>
</dbReference>
<accession>A0ABX0UBU5</accession>
<proteinExistence type="predicted"/>
<dbReference type="RefSeq" id="WP_167190151.1">
    <property type="nucleotide sequence ID" value="NZ_JAASQL010000005.1"/>
</dbReference>
<reference evidence="2 3" key="1">
    <citation type="submission" date="2020-03" db="EMBL/GenBank/DDBJ databases">
        <title>Genomic Encyclopedia of Type Strains, Phase IV (KMG-IV): sequencing the most valuable type-strain genomes for metagenomic binning, comparative biology and taxonomic classification.</title>
        <authorList>
            <person name="Goeker M."/>
        </authorList>
    </citation>
    <scope>NUCLEOTIDE SEQUENCE [LARGE SCALE GENOMIC DNA]</scope>
    <source>
        <strain evidence="2 3">DSM 101599</strain>
    </source>
</reference>
<organism evidence="2 3">
    <name type="scientific">Wenyingzhuangia heitensis</name>
    <dbReference type="NCBI Taxonomy" id="1487859"/>
    <lineage>
        <taxon>Bacteria</taxon>
        <taxon>Pseudomonadati</taxon>
        <taxon>Bacteroidota</taxon>
        <taxon>Flavobacteriia</taxon>
        <taxon>Flavobacteriales</taxon>
        <taxon>Flavobacteriaceae</taxon>
        <taxon>Wenyingzhuangia</taxon>
    </lineage>
</organism>
<keyword evidence="3" id="KW-1185">Reference proteome</keyword>
<dbReference type="Pfam" id="PF08885">
    <property type="entry name" value="GSCFA"/>
    <property type="match status" value="1"/>
</dbReference>
<sequence>MKFRTEIKLTSQQEKLINHNSKVLLLGSCFSENIGNKLAYYKLNTLVNPFGVLFSSTAIAKVLEDTVSQKQYKANELISQGGLLHSLHHHSDLSAIDSINVLDNINQAQKACLAQLKMATHVIITLGTSWVYGHVLTNQLVANCHKIPQSEFEKRKLSILEIEAALERSIKNIRKVNPSTQIIFTVSPVRHTKDGLIENSLSKANLLSAIDIIKEKYGVSYFGSYEIMMDDLRDYRFYESDMIHPNEVAINYIWEQFSKVWIDEKAQFYFKRIASIQQSKLHKAFQPNSMEYQEFLKKLAVKQSQLEKELNVKF</sequence>
<dbReference type="InterPro" id="IPR014982">
    <property type="entry name" value="GSCFA"/>
</dbReference>
<comment type="caution">
    <text evidence="2">The sequence shown here is derived from an EMBL/GenBank/DDBJ whole genome shotgun (WGS) entry which is preliminary data.</text>
</comment>
<evidence type="ECO:0000259" key="1">
    <source>
        <dbReference type="Pfam" id="PF08885"/>
    </source>
</evidence>
<dbReference type="EMBL" id="JAASQL010000005">
    <property type="protein sequence ID" value="NIJ46305.1"/>
    <property type="molecule type" value="Genomic_DNA"/>
</dbReference>
<name>A0ABX0UBU5_9FLAO</name>
<dbReference type="SUPFAM" id="SSF52266">
    <property type="entry name" value="SGNH hydrolase"/>
    <property type="match status" value="1"/>
</dbReference>
<feature type="domain" description="GSCFA" evidence="1">
    <location>
        <begin position="22"/>
        <end position="257"/>
    </location>
</feature>
<gene>
    <name evidence="2" type="ORF">FHR24_002789</name>
</gene>